<protein>
    <submittedName>
        <fullName evidence="2">Uncharacterized protein</fullName>
    </submittedName>
</protein>
<comment type="caution">
    <text evidence="2">The sequence shown here is derived from an EMBL/GenBank/DDBJ whole genome shotgun (WGS) entry which is preliminary data.</text>
</comment>
<evidence type="ECO:0000256" key="1">
    <source>
        <dbReference type="SAM" id="Phobius"/>
    </source>
</evidence>
<feature type="non-terminal residue" evidence="2">
    <location>
        <position position="51"/>
    </location>
</feature>
<reference evidence="2 3" key="1">
    <citation type="submission" date="2023-10" db="EMBL/GenBank/DDBJ databases">
        <title>Genomes of two closely related lineages of the louse Polyplax serrata with different host specificities.</title>
        <authorList>
            <person name="Martinu J."/>
            <person name="Tarabai H."/>
            <person name="Stefka J."/>
            <person name="Hypsa V."/>
        </authorList>
    </citation>
    <scope>NUCLEOTIDE SEQUENCE [LARGE SCALE GENOMIC DNA]</scope>
    <source>
        <strain evidence="2">HR10_N</strain>
    </source>
</reference>
<keyword evidence="1" id="KW-0812">Transmembrane</keyword>
<organism evidence="2 3">
    <name type="scientific">Polyplax serrata</name>
    <name type="common">Common mouse louse</name>
    <dbReference type="NCBI Taxonomy" id="468196"/>
    <lineage>
        <taxon>Eukaryota</taxon>
        <taxon>Metazoa</taxon>
        <taxon>Ecdysozoa</taxon>
        <taxon>Arthropoda</taxon>
        <taxon>Hexapoda</taxon>
        <taxon>Insecta</taxon>
        <taxon>Pterygota</taxon>
        <taxon>Neoptera</taxon>
        <taxon>Paraneoptera</taxon>
        <taxon>Psocodea</taxon>
        <taxon>Troctomorpha</taxon>
        <taxon>Phthiraptera</taxon>
        <taxon>Anoplura</taxon>
        <taxon>Polyplacidae</taxon>
        <taxon>Polyplax</taxon>
    </lineage>
</organism>
<feature type="non-terminal residue" evidence="2">
    <location>
        <position position="1"/>
    </location>
</feature>
<dbReference type="AlphaFoldDB" id="A0AAN8P1S6"/>
<accession>A0AAN8P1S6</accession>
<sequence>LSEHGSSFIAIVLSLVDTILFNFWTSAGTDDNSRRLAGCWELKQRTQQKLR</sequence>
<dbReference type="EMBL" id="JAWJWE010000036">
    <property type="protein sequence ID" value="KAK6628225.1"/>
    <property type="molecule type" value="Genomic_DNA"/>
</dbReference>
<evidence type="ECO:0000313" key="3">
    <source>
        <dbReference type="Proteomes" id="UP001372834"/>
    </source>
</evidence>
<proteinExistence type="predicted"/>
<name>A0AAN8P1S6_POLSC</name>
<feature type="transmembrane region" description="Helical" evidence="1">
    <location>
        <begin position="6"/>
        <end position="25"/>
    </location>
</feature>
<evidence type="ECO:0000313" key="2">
    <source>
        <dbReference type="EMBL" id="KAK6628225.1"/>
    </source>
</evidence>
<gene>
    <name evidence="2" type="ORF">RUM43_002037</name>
</gene>
<dbReference type="Proteomes" id="UP001372834">
    <property type="component" value="Unassembled WGS sequence"/>
</dbReference>
<keyword evidence="1" id="KW-0472">Membrane</keyword>
<keyword evidence="1" id="KW-1133">Transmembrane helix</keyword>